<gene>
    <name evidence="1" type="ORF">LCGC14_0642080</name>
</gene>
<organism evidence="1">
    <name type="scientific">marine sediment metagenome</name>
    <dbReference type="NCBI Taxonomy" id="412755"/>
    <lineage>
        <taxon>unclassified sequences</taxon>
        <taxon>metagenomes</taxon>
        <taxon>ecological metagenomes</taxon>
    </lineage>
</organism>
<protein>
    <submittedName>
        <fullName evidence="1">Uncharacterized protein</fullName>
    </submittedName>
</protein>
<proteinExistence type="predicted"/>
<dbReference type="EMBL" id="LAZR01001165">
    <property type="protein sequence ID" value="KKN49501.1"/>
    <property type="molecule type" value="Genomic_DNA"/>
</dbReference>
<sequence length="268" mass="31013">MKKKPSPVQAVGLRALNEPYDREYARPQIYLWEKHSGELANARSEYLGGHKIRLSTAKVLLKNKWIESIDTDPGSYKSDYYVISEKGKAVLADLSDEDFVAKPTNNKKPIWSTSDILDALNEKYWRMSTNGYTGAPRWVYFESIRNYGSASRIVDFWAMACWHSENYHRVSYEVKATRADFLREMKDPTKREFAMEISNEFYFISPPNLIKEDEVPDGCGLIELSEKGKLVTIVKAPLRKPDFVFTWDFASCLGRKIFKEHQQGRTKN</sequence>
<reference evidence="1" key="1">
    <citation type="journal article" date="2015" name="Nature">
        <title>Complex archaea that bridge the gap between prokaryotes and eukaryotes.</title>
        <authorList>
            <person name="Spang A."/>
            <person name="Saw J.H."/>
            <person name="Jorgensen S.L."/>
            <person name="Zaremba-Niedzwiedzka K."/>
            <person name="Martijn J."/>
            <person name="Lind A.E."/>
            <person name="van Eijk R."/>
            <person name="Schleper C."/>
            <person name="Guy L."/>
            <person name="Ettema T.J."/>
        </authorList>
    </citation>
    <scope>NUCLEOTIDE SEQUENCE</scope>
</reference>
<name>A0A0F9TKC4_9ZZZZ</name>
<accession>A0A0F9TKC4</accession>
<evidence type="ECO:0000313" key="1">
    <source>
        <dbReference type="EMBL" id="KKN49501.1"/>
    </source>
</evidence>
<comment type="caution">
    <text evidence="1">The sequence shown here is derived from an EMBL/GenBank/DDBJ whole genome shotgun (WGS) entry which is preliminary data.</text>
</comment>
<dbReference type="AlphaFoldDB" id="A0A0F9TKC4"/>